<evidence type="ECO:0000256" key="1">
    <source>
        <dbReference type="SAM" id="MobiDB-lite"/>
    </source>
</evidence>
<keyword evidence="3" id="KW-1185">Reference proteome</keyword>
<dbReference type="Proteomes" id="UP001418222">
    <property type="component" value="Unassembled WGS sequence"/>
</dbReference>
<dbReference type="AlphaFoldDB" id="A0AAP0BJU9"/>
<accession>A0AAP0BJU9</accession>
<evidence type="ECO:0000313" key="2">
    <source>
        <dbReference type="EMBL" id="KAK8942455.1"/>
    </source>
</evidence>
<protein>
    <submittedName>
        <fullName evidence="2">Uncharacterized protein</fullName>
    </submittedName>
</protein>
<organism evidence="2 3">
    <name type="scientific">Platanthera zijinensis</name>
    <dbReference type="NCBI Taxonomy" id="2320716"/>
    <lineage>
        <taxon>Eukaryota</taxon>
        <taxon>Viridiplantae</taxon>
        <taxon>Streptophyta</taxon>
        <taxon>Embryophyta</taxon>
        <taxon>Tracheophyta</taxon>
        <taxon>Spermatophyta</taxon>
        <taxon>Magnoliopsida</taxon>
        <taxon>Liliopsida</taxon>
        <taxon>Asparagales</taxon>
        <taxon>Orchidaceae</taxon>
        <taxon>Orchidoideae</taxon>
        <taxon>Orchideae</taxon>
        <taxon>Orchidinae</taxon>
        <taxon>Platanthera</taxon>
    </lineage>
</organism>
<gene>
    <name evidence="2" type="ORF">KSP39_PZI008814</name>
</gene>
<proteinExistence type="predicted"/>
<feature type="region of interest" description="Disordered" evidence="1">
    <location>
        <begin position="1"/>
        <end position="22"/>
    </location>
</feature>
<comment type="caution">
    <text evidence="2">The sequence shown here is derived from an EMBL/GenBank/DDBJ whole genome shotgun (WGS) entry which is preliminary data.</text>
</comment>
<feature type="compositionally biased region" description="Polar residues" evidence="1">
    <location>
        <begin position="13"/>
        <end position="22"/>
    </location>
</feature>
<dbReference type="EMBL" id="JBBWWQ010000007">
    <property type="protein sequence ID" value="KAK8942455.1"/>
    <property type="molecule type" value="Genomic_DNA"/>
</dbReference>
<reference evidence="2 3" key="1">
    <citation type="journal article" date="2022" name="Nat. Plants">
        <title>Genomes of leafy and leafless Platanthera orchids illuminate the evolution of mycoheterotrophy.</title>
        <authorList>
            <person name="Li M.H."/>
            <person name="Liu K.W."/>
            <person name="Li Z."/>
            <person name="Lu H.C."/>
            <person name="Ye Q.L."/>
            <person name="Zhang D."/>
            <person name="Wang J.Y."/>
            <person name="Li Y.F."/>
            <person name="Zhong Z.M."/>
            <person name="Liu X."/>
            <person name="Yu X."/>
            <person name="Liu D.K."/>
            <person name="Tu X.D."/>
            <person name="Liu B."/>
            <person name="Hao Y."/>
            <person name="Liao X.Y."/>
            <person name="Jiang Y.T."/>
            <person name="Sun W.H."/>
            <person name="Chen J."/>
            <person name="Chen Y.Q."/>
            <person name="Ai Y."/>
            <person name="Zhai J.W."/>
            <person name="Wu S.S."/>
            <person name="Zhou Z."/>
            <person name="Hsiao Y.Y."/>
            <person name="Wu W.L."/>
            <person name="Chen Y.Y."/>
            <person name="Lin Y.F."/>
            <person name="Hsu J.L."/>
            <person name="Li C.Y."/>
            <person name="Wang Z.W."/>
            <person name="Zhao X."/>
            <person name="Zhong W.Y."/>
            <person name="Ma X.K."/>
            <person name="Ma L."/>
            <person name="Huang J."/>
            <person name="Chen G.Z."/>
            <person name="Huang M.Z."/>
            <person name="Huang L."/>
            <person name="Peng D.H."/>
            <person name="Luo Y.B."/>
            <person name="Zou S.Q."/>
            <person name="Chen S.P."/>
            <person name="Lan S."/>
            <person name="Tsai W.C."/>
            <person name="Van de Peer Y."/>
            <person name="Liu Z.J."/>
        </authorList>
    </citation>
    <scope>NUCLEOTIDE SEQUENCE [LARGE SCALE GENOMIC DNA]</scope>
    <source>
        <strain evidence="2">Lor287</strain>
    </source>
</reference>
<name>A0AAP0BJU9_9ASPA</name>
<sequence length="253" mass="27653">MSLKERGIKAQHLGSSQTDQSAHSQAENGVFDVLYMTPEKASILPSSFWSNLLNSGFACWLLMKHIAYQSGVMISGVFADTFWCPPTPPLPEWPQTRSSVLGHLPFGSGRVHVLVSADTSPPGVVADTLCCPPIPPLQEWSRTHSGVRADLSSRCGRRHVISASTFWCPRAPPLWKWSPTCSGVRGHLPFGSDREHVLVSEIISRWSGRRHILVSADTSPGGGRGHVPVSVDTSPLGVVVDKFWCLWIPTLLD</sequence>
<evidence type="ECO:0000313" key="3">
    <source>
        <dbReference type="Proteomes" id="UP001418222"/>
    </source>
</evidence>